<sequence length="173" mass="19252">MKLALSGGKIITPFEIIQEGVILIEKSIIKSAGKLDEISIPKDFEIIDVKGKIVCPGFIDIHCHGGNGISFNVDLPEKFLNYSQWVSSIGVTSFLMTIVPTTFEETIKKLKDIIKIFKFSNYIAEPLGIHLEGPFLNPKKHGAIDSEWIRNPDLNEMSSYISASNNKVKMVTI</sequence>
<feature type="non-terminal residue" evidence="2">
    <location>
        <position position="173"/>
    </location>
</feature>
<evidence type="ECO:0000256" key="1">
    <source>
        <dbReference type="ARBA" id="ARBA00022801"/>
    </source>
</evidence>
<dbReference type="GO" id="GO:0008448">
    <property type="term" value="F:N-acetylglucosamine-6-phosphate deacetylase activity"/>
    <property type="evidence" value="ECO:0007669"/>
    <property type="project" value="TreeGrafter"/>
</dbReference>
<protein>
    <submittedName>
        <fullName evidence="2">Uncharacterized protein</fullName>
    </submittedName>
</protein>
<dbReference type="Gene3D" id="2.30.40.10">
    <property type="entry name" value="Urease, subunit C, domain 1"/>
    <property type="match status" value="1"/>
</dbReference>
<dbReference type="InterPro" id="IPR032466">
    <property type="entry name" value="Metal_Hydrolase"/>
</dbReference>
<dbReference type="PANTHER" id="PTHR11113">
    <property type="entry name" value="N-ACETYLGLUCOSAMINE-6-PHOSPHATE DEACETYLASE"/>
    <property type="match status" value="1"/>
</dbReference>
<reference evidence="2" key="1">
    <citation type="journal article" date="2014" name="Front. Microbiol.">
        <title>High frequency of phylogenetically diverse reductive dehalogenase-homologous genes in deep subseafloor sedimentary metagenomes.</title>
        <authorList>
            <person name="Kawai M."/>
            <person name="Futagami T."/>
            <person name="Toyoda A."/>
            <person name="Takaki Y."/>
            <person name="Nishi S."/>
            <person name="Hori S."/>
            <person name="Arai W."/>
            <person name="Tsubouchi T."/>
            <person name="Morono Y."/>
            <person name="Uchiyama I."/>
            <person name="Ito T."/>
            <person name="Fujiyama A."/>
            <person name="Inagaki F."/>
            <person name="Takami H."/>
        </authorList>
    </citation>
    <scope>NUCLEOTIDE SEQUENCE</scope>
    <source>
        <strain evidence="2">Expedition CK06-06</strain>
    </source>
</reference>
<comment type="caution">
    <text evidence="2">The sequence shown here is derived from an EMBL/GenBank/DDBJ whole genome shotgun (WGS) entry which is preliminary data.</text>
</comment>
<organism evidence="2">
    <name type="scientific">marine sediment metagenome</name>
    <dbReference type="NCBI Taxonomy" id="412755"/>
    <lineage>
        <taxon>unclassified sequences</taxon>
        <taxon>metagenomes</taxon>
        <taxon>ecological metagenomes</taxon>
    </lineage>
</organism>
<dbReference type="SUPFAM" id="SSF51556">
    <property type="entry name" value="Metallo-dependent hydrolases"/>
    <property type="match status" value="1"/>
</dbReference>
<dbReference type="EMBL" id="BARS01036758">
    <property type="protein sequence ID" value="GAG18556.1"/>
    <property type="molecule type" value="Genomic_DNA"/>
</dbReference>
<dbReference type="SUPFAM" id="SSF51338">
    <property type="entry name" value="Composite domain of metallo-dependent hydrolases"/>
    <property type="match status" value="1"/>
</dbReference>
<dbReference type="InterPro" id="IPR011059">
    <property type="entry name" value="Metal-dep_hydrolase_composite"/>
</dbReference>
<gene>
    <name evidence="2" type="ORF">S01H1_56448</name>
</gene>
<dbReference type="GO" id="GO:0006046">
    <property type="term" value="P:N-acetylglucosamine catabolic process"/>
    <property type="evidence" value="ECO:0007669"/>
    <property type="project" value="TreeGrafter"/>
</dbReference>
<dbReference type="AlphaFoldDB" id="X0X0M6"/>
<dbReference type="Gene3D" id="3.20.20.140">
    <property type="entry name" value="Metal-dependent hydrolases"/>
    <property type="match status" value="1"/>
</dbReference>
<keyword evidence="1" id="KW-0378">Hydrolase</keyword>
<proteinExistence type="predicted"/>
<accession>X0X0M6</accession>
<evidence type="ECO:0000313" key="2">
    <source>
        <dbReference type="EMBL" id="GAG18556.1"/>
    </source>
</evidence>
<name>X0X0M6_9ZZZZ</name>
<dbReference type="PANTHER" id="PTHR11113:SF14">
    <property type="entry name" value="N-ACETYLGLUCOSAMINE-6-PHOSPHATE DEACETYLASE"/>
    <property type="match status" value="1"/>
</dbReference>